<sequence length="152" mass="16775">MWHRIFGHSLDSPSPAALAENLHALGIGVEPHFRGDDLGWTRGELLLPGGGTPILLERYLTEEDDLRDMLNTFAAELETMTHSPNNVKLMEHVINTKQLVTLRKPIDHADESRLDATVQAVVQFLAAGTGGVYQIDGKGWFATDGTLLVQEY</sequence>
<dbReference type="AlphaFoldDB" id="A0A5C1A7K0"/>
<dbReference type="EMBL" id="CP042425">
    <property type="protein sequence ID" value="QEL13966.1"/>
    <property type="molecule type" value="Genomic_DNA"/>
</dbReference>
<reference evidence="2" key="1">
    <citation type="submission" date="2019-08" db="EMBL/GenBank/DDBJ databases">
        <title>Limnoglobus roseus gen. nov., sp. nov., a novel freshwater planctomycete with a giant genome from the family Gemmataceae.</title>
        <authorList>
            <person name="Kulichevskaya I.S."/>
            <person name="Naumoff D.G."/>
            <person name="Miroshnikov K."/>
            <person name="Ivanova A."/>
            <person name="Philippov D.A."/>
            <person name="Hakobyan A."/>
            <person name="Rijpstra I.C."/>
            <person name="Sinninghe Damste J.S."/>
            <person name="Liesack W."/>
            <person name="Dedysh S.N."/>
        </authorList>
    </citation>
    <scope>NUCLEOTIDE SEQUENCE [LARGE SCALE GENOMIC DNA]</scope>
    <source>
        <strain evidence="2">PX52</strain>
    </source>
</reference>
<accession>A0A5C1A7K0</accession>
<dbReference type="OrthoDB" id="277277at2"/>
<protein>
    <submittedName>
        <fullName evidence="1">Uncharacterized protein</fullName>
    </submittedName>
</protein>
<dbReference type="RefSeq" id="WP_149108891.1">
    <property type="nucleotide sequence ID" value="NZ_CP042425.1"/>
</dbReference>
<name>A0A5C1A7K0_9BACT</name>
<dbReference type="Proteomes" id="UP000324974">
    <property type="component" value="Chromosome"/>
</dbReference>
<organism evidence="1 2">
    <name type="scientific">Limnoglobus roseus</name>
    <dbReference type="NCBI Taxonomy" id="2598579"/>
    <lineage>
        <taxon>Bacteria</taxon>
        <taxon>Pseudomonadati</taxon>
        <taxon>Planctomycetota</taxon>
        <taxon>Planctomycetia</taxon>
        <taxon>Gemmatales</taxon>
        <taxon>Gemmataceae</taxon>
        <taxon>Limnoglobus</taxon>
    </lineage>
</organism>
<evidence type="ECO:0000313" key="1">
    <source>
        <dbReference type="EMBL" id="QEL13966.1"/>
    </source>
</evidence>
<proteinExistence type="predicted"/>
<dbReference type="KEGG" id="lrs:PX52LOC_00826"/>
<keyword evidence="2" id="KW-1185">Reference proteome</keyword>
<evidence type="ECO:0000313" key="2">
    <source>
        <dbReference type="Proteomes" id="UP000324974"/>
    </source>
</evidence>
<gene>
    <name evidence="1" type="ORF">PX52LOC_00826</name>
</gene>